<dbReference type="EMBL" id="CM043788">
    <property type="protein sequence ID" value="KAI4829013.1"/>
    <property type="molecule type" value="Genomic_DNA"/>
</dbReference>
<protein>
    <submittedName>
        <fullName evidence="1">Uncharacterized protein</fullName>
    </submittedName>
</protein>
<organism evidence="1 2">
    <name type="scientific">Chaenocephalus aceratus</name>
    <name type="common">Blackfin icefish</name>
    <name type="synonym">Chaenichthys aceratus</name>
    <dbReference type="NCBI Taxonomy" id="36190"/>
    <lineage>
        <taxon>Eukaryota</taxon>
        <taxon>Metazoa</taxon>
        <taxon>Chordata</taxon>
        <taxon>Craniata</taxon>
        <taxon>Vertebrata</taxon>
        <taxon>Euteleostomi</taxon>
        <taxon>Actinopterygii</taxon>
        <taxon>Neopterygii</taxon>
        <taxon>Teleostei</taxon>
        <taxon>Neoteleostei</taxon>
        <taxon>Acanthomorphata</taxon>
        <taxon>Eupercaria</taxon>
        <taxon>Perciformes</taxon>
        <taxon>Notothenioidei</taxon>
        <taxon>Channichthyidae</taxon>
        <taxon>Chaenocephalus</taxon>
    </lineage>
</organism>
<reference evidence="1" key="1">
    <citation type="submission" date="2022-05" db="EMBL/GenBank/DDBJ databases">
        <title>Chromosome-level genome of Chaenocephalus aceratus.</title>
        <authorList>
            <person name="Park H."/>
        </authorList>
    </citation>
    <scope>NUCLEOTIDE SEQUENCE</scope>
    <source>
        <strain evidence="1">KU_202001</strain>
    </source>
</reference>
<dbReference type="Proteomes" id="UP001057452">
    <property type="component" value="Chromosome 4"/>
</dbReference>
<keyword evidence="2" id="KW-1185">Reference proteome</keyword>
<comment type="caution">
    <text evidence="1">The sequence shown here is derived from an EMBL/GenBank/DDBJ whole genome shotgun (WGS) entry which is preliminary data.</text>
</comment>
<feature type="non-terminal residue" evidence="1">
    <location>
        <position position="1"/>
    </location>
</feature>
<feature type="non-terminal residue" evidence="1">
    <location>
        <position position="81"/>
    </location>
</feature>
<gene>
    <name evidence="1" type="ORF">KUCAC02_023077</name>
</gene>
<accession>A0ACB9XQY2</accession>
<sequence>PVRPHALETYFTDCLVVNSTLGSLSVLSSSTLCGGRSLRQREKGEGRRKTEVEAVERSVQAVAGRPVRAQGPSGEQTVSIS</sequence>
<evidence type="ECO:0000313" key="2">
    <source>
        <dbReference type="Proteomes" id="UP001057452"/>
    </source>
</evidence>
<proteinExistence type="predicted"/>
<evidence type="ECO:0000313" key="1">
    <source>
        <dbReference type="EMBL" id="KAI4829013.1"/>
    </source>
</evidence>
<name>A0ACB9XQY2_CHAAC</name>